<feature type="domain" description="Heterokaryon incompatibility" evidence="1">
    <location>
        <begin position="218"/>
        <end position="305"/>
    </location>
</feature>
<dbReference type="PANTHER" id="PTHR33112">
    <property type="entry name" value="DOMAIN PROTEIN, PUTATIVE-RELATED"/>
    <property type="match status" value="1"/>
</dbReference>
<reference evidence="2 3" key="1">
    <citation type="submission" date="2024-01" db="EMBL/GenBank/DDBJ databases">
        <title>A draft genome for a cacao thread blight-causing isolate of Paramarasmius palmivorus.</title>
        <authorList>
            <person name="Baruah I.K."/>
            <person name="Bukari Y."/>
            <person name="Amoako-Attah I."/>
            <person name="Meinhardt L.W."/>
            <person name="Bailey B.A."/>
            <person name="Cohen S.P."/>
        </authorList>
    </citation>
    <scope>NUCLEOTIDE SEQUENCE [LARGE SCALE GENOMIC DNA]</scope>
    <source>
        <strain evidence="2 3">GH-12</strain>
    </source>
</reference>
<proteinExistence type="predicted"/>
<comment type="caution">
    <text evidence="2">The sequence shown here is derived from an EMBL/GenBank/DDBJ whole genome shotgun (WGS) entry which is preliminary data.</text>
</comment>
<evidence type="ECO:0000313" key="3">
    <source>
        <dbReference type="Proteomes" id="UP001383192"/>
    </source>
</evidence>
<dbReference type="InterPro" id="IPR010730">
    <property type="entry name" value="HET"/>
</dbReference>
<dbReference type="AlphaFoldDB" id="A0AAW0DZE9"/>
<dbReference type="PANTHER" id="PTHR33112:SF16">
    <property type="entry name" value="HETEROKARYON INCOMPATIBILITY DOMAIN-CONTAINING PROTEIN"/>
    <property type="match status" value="1"/>
</dbReference>
<dbReference type="EMBL" id="JAYKXP010000006">
    <property type="protein sequence ID" value="KAK7056638.1"/>
    <property type="molecule type" value="Genomic_DNA"/>
</dbReference>
<gene>
    <name evidence="2" type="ORF">VNI00_002355</name>
</gene>
<organism evidence="2 3">
    <name type="scientific">Paramarasmius palmivorus</name>
    <dbReference type="NCBI Taxonomy" id="297713"/>
    <lineage>
        <taxon>Eukaryota</taxon>
        <taxon>Fungi</taxon>
        <taxon>Dikarya</taxon>
        <taxon>Basidiomycota</taxon>
        <taxon>Agaricomycotina</taxon>
        <taxon>Agaricomycetes</taxon>
        <taxon>Agaricomycetidae</taxon>
        <taxon>Agaricales</taxon>
        <taxon>Marasmiineae</taxon>
        <taxon>Marasmiaceae</taxon>
        <taxon>Paramarasmius</taxon>
    </lineage>
</organism>
<sequence length="759" mass="84341">MNGLIGSLPFASGSLVDEDFRPALEDISDSLEDTTMLPRLVTALSDLASQLKRVDTQSTSETTADLCDSIETIRLLLVGHHQNWDLASAIPNHRGVSGTAQPQFMVELLKELHSHVRHVIVVIQSCQASRFRFWNQGEVEELRECAREIKHCQKKFQAHLCPIQIYKEPLSSPTLSNITLHVMDSATPERYRLVDCLELCKGTTLCIQEFIHFPLVPYAAVSYVWRGNSVSEGYNAAEFSVTGAEEADPIGVDVLHDACTAALALGASHLWIDRLCIMQTSKLDKNWQIREMYHMYKSCKACIVLPGGLRRLVSLGEETGWIHRGWTLQEALAPHAVRVLFAWKLGSCKARSGDGDRADLEQVLEGRSAMAPLSLLLDGCTTGYLSIEIGDKSTMVEAKLFSAQGFNYSYRDIPFWRPTRRIMAPNVSALAIAMSVDMNADEKRWAIWQSALMRTSSRPVDMIFSIMGLFGVTLDTSALHKNDRIGATIALAQQILKEGGRANWLGVSFHVAPCPQLSTFPTFPRTRVSGKALVRVEEGKYREVSELMESEYPIAEALVPMPLGSMDDDGYLTFTAKSMRILSRFDLSTTLPHDNVARPSHVTALDGSTWKLCDNTDAAPSVDIGEAWMVLLGFFSGYFPGATSAVNDKNIRALLVEQHAQGKFHVRNYFMLSSKARAWVGSWSEHSFSIGGPRLRQDVLETPEDTDEIVTEITVVNEELLSNTPTSSRTAVTLREHTERKARWAIPQSVLESSQHVLA</sequence>
<accession>A0AAW0DZE9</accession>
<dbReference type="Proteomes" id="UP001383192">
    <property type="component" value="Unassembled WGS sequence"/>
</dbReference>
<evidence type="ECO:0000259" key="1">
    <source>
        <dbReference type="Pfam" id="PF06985"/>
    </source>
</evidence>
<name>A0AAW0DZE9_9AGAR</name>
<keyword evidence="3" id="KW-1185">Reference proteome</keyword>
<protein>
    <recommendedName>
        <fullName evidence="1">Heterokaryon incompatibility domain-containing protein</fullName>
    </recommendedName>
</protein>
<evidence type="ECO:0000313" key="2">
    <source>
        <dbReference type="EMBL" id="KAK7056638.1"/>
    </source>
</evidence>
<dbReference type="Pfam" id="PF06985">
    <property type="entry name" value="HET"/>
    <property type="match status" value="1"/>
</dbReference>